<feature type="transmembrane region" description="Helical" evidence="2">
    <location>
        <begin position="230"/>
        <end position="263"/>
    </location>
</feature>
<feature type="region of interest" description="Disordered" evidence="1">
    <location>
        <begin position="1"/>
        <end position="21"/>
    </location>
</feature>
<dbReference type="AlphaFoldDB" id="A0A6C0CVG5"/>
<keyword evidence="2" id="KW-0472">Membrane</keyword>
<feature type="transmembrane region" description="Helical" evidence="2">
    <location>
        <begin position="167"/>
        <end position="191"/>
    </location>
</feature>
<proteinExistence type="predicted"/>
<name>A0A6C0CVG5_9ZZZZ</name>
<organism evidence="3">
    <name type="scientific">viral metagenome</name>
    <dbReference type="NCBI Taxonomy" id="1070528"/>
    <lineage>
        <taxon>unclassified sequences</taxon>
        <taxon>metagenomes</taxon>
        <taxon>organismal metagenomes</taxon>
    </lineage>
</organism>
<reference evidence="3" key="1">
    <citation type="journal article" date="2020" name="Nature">
        <title>Giant virus diversity and host interactions through global metagenomics.</title>
        <authorList>
            <person name="Schulz F."/>
            <person name="Roux S."/>
            <person name="Paez-Espino D."/>
            <person name="Jungbluth S."/>
            <person name="Walsh D.A."/>
            <person name="Denef V.J."/>
            <person name="McMahon K.D."/>
            <person name="Konstantinidis K.T."/>
            <person name="Eloe-Fadrosh E.A."/>
            <person name="Kyrpides N.C."/>
            <person name="Woyke T."/>
        </authorList>
    </citation>
    <scope>NUCLEOTIDE SEQUENCE</scope>
    <source>
        <strain evidence="3">GVMAG-M-3300022752-66</strain>
    </source>
</reference>
<feature type="transmembrane region" description="Helical" evidence="2">
    <location>
        <begin position="311"/>
        <end position="330"/>
    </location>
</feature>
<accession>A0A6C0CVG5</accession>
<dbReference type="EMBL" id="MN739494">
    <property type="protein sequence ID" value="QHT08341.1"/>
    <property type="molecule type" value="Genomic_DNA"/>
</dbReference>
<keyword evidence="2" id="KW-1133">Transmembrane helix</keyword>
<evidence type="ECO:0000256" key="2">
    <source>
        <dbReference type="SAM" id="Phobius"/>
    </source>
</evidence>
<protein>
    <submittedName>
        <fullName evidence="3">Uncharacterized protein</fullName>
    </submittedName>
</protein>
<evidence type="ECO:0000313" key="3">
    <source>
        <dbReference type="EMBL" id="QHT08341.1"/>
    </source>
</evidence>
<keyword evidence="2" id="KW-0812">Transmembrane</keyword>
<sequence>MATDSSSEIEKKKKQMLSSMGTTTPNNPLGYATTLFRQLFTFGIMIVIGTTMVYSGKVAQANILPTKIKCFPYTNLTPTIDKVDIDINIVKVKPGEVYSTKLDFDQSKNMKIMEEGFLGFLKRMTENKDSGHFYLYACSLYQSAISNNLYMNTAYYNLINSYCSESLILFLLPYFSIFWFIITFAVNLGYITGMWFYNLYLFYSTKTVVNDKTVWQPGESMWSFSNVFKSLFMIFIAFIAWLCVGIGIIVPFMTFTTAVYSILMPMFMEANVKGSGKPYTFSSALLDVFKYKISVIMYIVTYYMITGAYSNFGSTATGVSFIAFIILFFFTNIYKAYKPAAKDTATFGWGKYEQANKECK</sequence>
<evidence type="ECO:0000256" key="1">
    <source>
        <dbReference type="SAM" id="MobiDB-lite"/>
    </source>
</evidence>
<feature type="transmembrane region" description="Helical" evidence="2">
    <location>
        <begin position="35"/>
        <end position="54"/>
    </location>
</feature>